<feature type="region of interest" description="Disordered" evidence="1">
    <location>
        <begin position="42"/>
        <end position="78"/>
    </location>
</feature>
<sequence>MAAAASLPHVTTVVWVRNRLKDVSRAGMVRVPLDHTQHARTPVGFRHVSDGSCRDRNRNRFSVSPRTSRSNEDTVSRESAKRQLLDLLAKHEGDGNAPEVEAFITDVLVGVAPTPNVQSDYAGSWDVRSRVTQKKRGEYKKDEVVTLGQSAFNVFDPTDLQIVVEDVENYVSELEVQSGEPTPNRWSYVVRNQFRTEDPRVDPPLIGYIESYGESALAEDNPNRLDVRFTSGQLVPVLPERGRDEYLRRWKEVFETQGSPPPGFGAKVTNLIAKAFMSLERPSGIDECGVARYSMERAPKGYQDLLYLDDDMRITRGNRGTVVVVVKSSSRVG</sequence>
<dbReference type="AlphaFoldDB" id="A0A7S0N253"/>
<protein>
    <recommendedName>
        <fullName evidence="3">Plastid lipid-associated protein/fibrillin conserved domain-containing protein</fullName>
    </recommendedName>
</protein>
<dbReference type="EMBL" id="HBFA01009019">
    <property type="protein sequence ID" value="CAD8657071.1"/>
    <property type="molecule type" value="Transcribed_RNA"/>
</dbReference>
<feature type="compositionally biased region" description="Basic and acidic residues" evidence="1">
    <location>
        <begin position="47"/>
        <end position="58"/>
    </location>
</feature>
<accession>A0A7S0N253</accession>
<feature type="compositionally biased region" description="Basic and acidic residues" evidence="1">
    <location>
        <begin position="69"/>
        <end position="78"/>
    </location>
</feature>
<name>A0A7S0N253_9CHLO</name>
<organism evidence="2">
    <name type="scientific">Pyramimonas obovata</name>
    <dbReference type="NCBI Taxonomy" id="1411642"/>
    <lineage>
        <taxon>Eukaryota</taxon>
        <taxon>Viridiplantae</taxon>
        <taxon>Chlorophyta</taxon>
        <taxon>Pyramimonadophyceae</taxon>
        <taxon>Pyramimonadales</taxon>
        <taxon>Pyramimonadaceae</taxon>
        <taxon>Pyramimonas</taxon>
        <taxon>Pyramimonas incertae sedis</taxon>
    </lineage>
</organism>
<proteinExistence type="predicted"/>
<evidence type="ECO:0008006" key="3">
    <source>
        <dbReference type="Google" id="ProtNLM"/>
    </source>
</evidence>
<reference evidence="2" key="1">
    <citation type="submission" date="2021-01" db="EMBL/GenBank/DDBJ databases">
        <authorList>
            <person name="Corre E."/>
            <person name="Pelletier E."/>
            <person name="Niang G."/>
            <person name="Scheremetjew M."/>
            <person name="Finn R."/>
            <person name="Kale V."/>
            <person name="Holt S."/>
            <person name="Cochrane G."/>
            <person name="Meng A."/>
            <person name="Brown T."/>
            <person name="Cohen L."/>
        </authorList>
    </citation>
    <scope>NUCLEOTIDE SEQUENCE</scope>
    <source>
        <strain evidence="2">CCMP722</strain>
    </source>
</reference>
<evidence type="ECO:0000256" key="1">
    <source>
        <dbReference type="SAM" id="MobiDB-lite"/>
    </source>
</evidence>
<gene>
    <name evidence="2" type="ORF">POBO1169_LOCUS4756</name>
</gene>
<evidence type="ECO:0000313" key="2">
    <source>
        <dbReference type="EMBL" id="CAD8657071.1"/>
    </source>
</evidence>